<feature type="non-terminal residue" evidence="2">
    <location>
        <position position="533"/>
    </location>
</feature>
<organism evidence="3">
    <name type="scientific">Aureococcus anophagefferens</name>
    <name type="common">Harmful bloom alga</name>
    <dbReference type="NCBI Taxonomy" id="44056"/>
    <lineage>
        <taxon>Eukaryota</taxon>
        <taxon>Sar</taxon>
        <taxon>Stramenopiles</taxon>
        <taxon>Ochrophyta</taxon>
        <taxon>Pelagophyceae</taxon>
        <taxon>Pelagomonadales</taxon>
        <taxon>Pelagomonadaceae</taxon>
        <taxon>Aureococcus</taxon>
    </lineage>
</organism>
<dbReference type="InParanoid" id="F0Y8H7"/>
<feature type="compositionally biased region" description="Basic and acidic residues" evidence="1">
    <location>
        <begin position="385"/>
        <end position="396"/>
    </location>
</feature>
<name>F0Y8H7_AURAN</name>
<feature type="compositionally biased region" description="Basic residues" evidence="1">
    <location>
        <begin position="368"/>
        <end position="384"/>
    </location>
</feature>
<keyword evidence="3" id="KW-1185">Reference proteome</keyword>
<feature type="compositionally biased region" description="Basic residues" evidence="1">
    <location>
        <begin position="522"/>
        <end position="533"/>
    </location>
</feature>
<sequence length="533" mass="60315">MRTQIHCWAASDGGVLRAASGGCGATGPAPPPPSSFSVGAAGAARGVRRRRRRRRRVRGHLALGGGPASRGVGGGARGAARRGRGAARGEGGAGRRGRRRRRGAPGPRVHVPRPDHAALRRDVADAAPPPGRVRRGEDAAARRAAGGLADHLLPHGLPAPRRGRRRLRRRLPRLPGRHALPRGLPVPLLEAQPQRRRRRRRRELGRPLRARLLQGSKRVRHSQLQRLLSRPFSTRLLLLLRDARDGAGARQRQGGLPAPRRAGPRVPRRPERTQWRRRVPPRNVLPRPPPPRDALLVLFGHPGPALRHDGRAPRPPAQLARARLRPRGRRRHHLRRAELEPLRPRPLGAAPRGGLRARRAGPGDARGRRGPRPRRRRPRPRGLLRHPDGVHARRRLGDLPHLLQDAALHDQRRLRHHRRRLAPRQEAPAAHPPLQLDALRGARRDRRQHPLRRVHRRRVLRPGQAPTRGNRRRRRPRALRLPLLRPLPRLRRPVPHRPAFHVQPEHDDLLPRLLEYPEPRARPRQRLRRIRPG</sequence>
<feature type="compositionally biased region" description="Low complexity" evidence="1">
    <location>
        <begin position="345"/>
        <end position="354"/>
    </location>
</feature>
<feature type="compositionally biased region" description="Low complexity" evidence="1">
    <location>
        <begin position="35"/>
        <end position="45"/>
    </location>
</feature>
<feature type="compositionally biased region" description="Basic residues" evidence="1">
    <location>
        <begin position="161"/>
        <end position="180"/>
    </location>
</feature>
<feature type="region of interest" description="Disordered" evidence="1">
    <location>
        <begin position="246"/>
        <end position="396"/>
    </location>
</feature>
<feature type="compositionally biased region" description="Basic residues" evidence="1">
    <location>
        <begin position="469"/>
        <end position="478"/>
    </location>
</feature>
<dbReference type="RefSeq" id="XP_009036607.1">
    <property type="nucleotide sequence ID" value="XM_009038359.1"/>
</dbReference>
<feature type="compositionally biased region" description="Basic residues" evidence="1">
    <location>
        <begin position="194"/>
        <end position="203"/>
    </location>
</feature>
<feature type="region of interest" description="Disordered" evidence="1">
    <location>
        <begin position="511"/>
        <end position="533"/>
    </location>
</feature>
<proteinExistence type="predicted"/>
<feature type="compositionally biased region" description="Basic residues" evidence="1">
    <location>
        <begin position="46"/>
        <end position="59"/>
    </location>
</feature>
<evidence type="ECO:0000313" key="3">
    <source>
        <dbReference type="Proteomes" id="UP000002729"/>
    </source>
</evidence>
<evidence type="ECO:0000256" key="1">
    <source>
        <dbReference type="SAM" id="MobiDB-lite"/>
    </source>
</evidence>
<feature type="compositionally biased region" description="Basic and acidic residues" evidence="1">
    <location>
        <begin position="112"/>
        <end position="124"/>
    </location>
</feature>
<feature type="region of interest" description="Disordered" evidence="1">
    <location>
        <begin position="420"/>
        <end position="484"/>
    </location>
</feature>
<accession>F0Y8H7</accession>
<dbReference type="GeneID" id="20228293"/>
<dbReference type="KEGG" id="aaf:AURANDRAFT_71584"/>
<feature type="compositionally biased region" description="Low complexity" evidence="1">
    <location>
        <begin position="248"/>
        <end position="261"/>
    </location>
</feature>
<feature type="compositionally biased region" description="Basic residues" evidence="1">
    <location>
        <begin position="441"/>
        <end position="460"/>
    </location>
</feature>
<feature type="compositionally biased region" description="Low complexity" evidence="1">
    <location>
        <begin position="181"/>
        <end position="192"/>
    </location>
</feature>
<feature type="compositionally biased region" description="Basic residues" evidence="1">
    <location>
        <begin position="322"/>
        <end position="335"/>
    </location>
</feature>
<dbReference type="Proteomes" id="UP000002729">
    <property type="component" value="Unassembled WGS sequence"/>
</dbReference>
<protein>
    <submittedName>
        <fullName evidence="2">Uncharacterized protein</fullName>
    </submittedName>
</protein>
<gene>
    <name evidence="2" type="ORF">AURANDRAFT_71584</name>
</gene>
<dbReference type="AlphaFoldDB" id="F0Y8H7"/>
<feature type="compositionally biased region" description="Basic and acidic residues" evidence="1">
    <location>
        <begin position="511"/>
        <end position="521"/>
    </location>
</feature>
<reference evidence="2 3" key="1">
    <citation type="journal article" date="2011" name="Proc. Natl. Acad. Sci. U.S.A.">
        <title>Niche of harmful alga Aureococcus anophagefferens revealed through ecogenomics.</title>
        <authorList>
            <person name="Gobler C.J."/>
            <person name="Berry D.L."/>
            <person name="Dyhrman S.T."/>
            <person name="Wilhelm S.W."/>
            <person name="Salamov A."/>
            <person name="Lobanov A.V."/>
            <person name="Zhang Y."/>
            <person name="Collier J.L."/>
            <person name="Wurch L.L."/>
            <person name="Kustka A.B."/>
            <person name="Dill B.D."/>
            <person name="Shah M."/>
            <person name="VerBerkmoes N.C."/>
            <person name="Kuo A."/>
            <person name="Terry A."/>
            <person name="Pangilinan J."/>
            <person name="Lindquist E.A."/>
            <person name="Lucas S."/>
            <person name="Paulsen I.T."/>
            <person name="Hattenrath-Lehmann T.K."/>
            <person name="Talmage S.C."/>
            <person name="Walker E.A."/>
            <person name="Koch F."/>
            <person name="Burson A.M."/>
            <person name="Marcoval M.A."/>
            <person name="Tang Y.Z."/>
            <person name="Lecleir G.R."/>
            <person name="Coyne K.J."/>
            <person name="Berg G.M."/>
            <person name="Bertrand E.M."/>
            <person name="Saito M.A."/>
            <person name="Gladyshev V.N."/>
            <person name="Grigoriev I.V."/>
        </authorList>
    </citation>
    <scope>NUCLEOTIDE SEQUENCE [LARGE SCALE GENOMIC DNA]</scope>
    <source>
        <strain evidence="3">CCMP 1984</strain>
    </source>
</reference>
<feature type="compositionally biased region" description="Low complexity" evidence="1">
    <location>
        <begin position="142"/>
        <end position="160"/>
    </location>
</feature>
<evidence type="ECO:0000313" key="2">
    <source>
        <dbReference type="EMBL" id="EGB08607.1"/>
    </source>
</evidence>
<feature type="region of interest" description="Disordered" evidence="1">
    <location>
        <begin position="22"/>
        <end position="209"/>
    </location>
</feature>
<dbReference type="EMBL" id="GL833127">
    <property type="protein sequence ID" value="EGB08607.1"/>
    <property type="molecule type" value="Genomic_DNA"/>
</dbReference>
<feature type="compositionally biased region" description="Gly residues" evidence="1">
    <location>
        <begin position="62"/>
        <end position="77"/>
    </location>
</feature>